<dbReference type="RefSeq" id="WP_194367348.1">
    <property type="nucleotide sequence ID" value="NZ_CP054493.1"/>
</dbReference>
<feature type="modified residue" description="4-aspartylphosphate" evidence="5 7">
    <location>
        <position position="57"/>
    </location>
</feature>
<dbReference type="SUPFAM" id="SSF52172">
    <property type="entry name" value="CheY-like"/>
    <property type="match status" value="1"/>
</dbReference>
<comment type="domain">
    <text evidence="5">Contains a C-terminal catalytic domain, and an N-terminal region which modulates catalytic activity.</text>
</comment>
<dbReference type="HAMAP" id="MF_00099">
    <property type="entry name" value="CheB_chemtxs"/>
    <property type="match status" value="1"/>
</dbReference>
<sequence>MKQIKLFIIDDSAIVRQTISKLVENESEIEILGVAADPIFAMQKFKTTGTPDVIILDIEMPRMDGITFLKKIMSEQPIATIICSCVAMSGSLKAIEALQSGAVELIEKPNLQTKTFLEKSKKSLIQSIKAAANSKLKIIPSLQKKTDSAILQTTDNVVMQKKNTQFIGGKRVIAIGSSTGGVQVIEKILTSLPSVTVPILITQHMPAGFTASLAKRLDSISNISVKEAEDGDELKSSTAYIAPGDTHMLVQRVGLKYIIKIKDGPKISHHKPSVDVLFRSFANELGKSGVGIILTGMGGDGAHGMKEMFDIGAKTYAQDEDSCVVYGMPNEAVKLGGVTHSLSIEKIIELIQSIK</sequence>
<reference evidence="10 11" key="1">
    <citation type="submission" date="2020-05" db="EMBL/GenBank/DDBJ databases">
        <title>Sulfurimonas marisnigri, sp. nov., and Sulfurimonas baltica, sp. nov., manganese oxide reducing chemolithoautotrophs of the class Epsilonproteobacteria isolated from the pelagic redoxclines of the Black and Baltic Seas and emended description of the genus Sulfurimonas.</title>
        <authorList>
            <person name="Henkel J.V."/>
            <person name="Laudan C."/>
            <person name="Werner J."/>
            <person name="Neu T."/>
            <person name="Plewe S."/>
            <person name="Sproer C."/>
            <person name="Bunk B."/>
            <person name="Schulz-Vogt H.N."/>
        </authorList>
    </citation>
    <scope>NUCLEOTIDE SEQUENCE [LARGE SCALE GENOMIC DNA]</scope>
    <source>
        <strain evidence="10 11">SoZ1</strain>
    </source>
</reference>
<evidence type="ECO:0000256" key="7">
    <source>
        <dbReference type="PROSITE-ProRule" id="PRU00169"/>
    </source>
</evidence>
<dbReference type="Gene3D" id="3.40.50.180">
    <property type="entry name" value="Methylesterase CheB, C-terminal domain"/>
    <property type="match status" value="1"/>
</dbReference>
<evidence type="ECO:0000259" key="8">
    <source>
        <dbReference type="PROSITE" id="PS50110"/>
    </source>
</evidence>
<comment type="catalytic activity">
    <reaction evidence="4 5">
        <text>[protein]-L-glutamate 5-O-methyl ester + H2O = L-glutamyl-[protein] + methanol + H(+)</text>
        <dbReference type="Rhea" id="RHEA:23236"/>
        <dbReference type="Rhea" id="RHEA-COMP:10208"/>
        <dbReference type="Rhea" id="RHEA-COMP:10311"/>
        <dbReference type="ChEBI" id="CHEBI:15377"/>
        <dbReference type="ChEBI" id="CHEBI:15378"/>
        <dbReference type="ChEBI" id="CHEBI:17790"/>
        <dbReference type="ChEBI" id="CHEBI:29973"/>
        <dbReference type="ChEBI" id="CHEBI:82795"/>
        <dbReference type="EC" id="3.1.1.61"/>
    </reaction>
</comment>
<dbReference type="Pfam" id="PF01339">
    <property type="entry name" value="CheB_methylest"/>
    <property type="match status" value="1"/>
</dbReference>
<organism evidence="10 11">
    <name type="scientific">Candidatus Sulfurimonas marisnigri</name>
    <dbReference type="NCBI Taxonomy" id="2740405"/>
    <lineage>
        <taxon>Bacteria</taxon>
        <taxon>Pseudomonadati</taxon>
        <taxon>Campylobacterota</taxon>
        <taxon>Epsilonproteobacteria</taxon>
        <taxon>Campylobacterales</taxon>
        <taxon>Sulfurimonadaceae</taxon>
        <taxon>Sulfurimonas</taxon>
    </lineage>
</organism>
<dbReference type="CDD" id="cd16432">
    <property type="entry name" value="CheB_Rec"/>
    <property type="match status" value="1"/>
</dbReference>
<feature type="active site" evidence="5 6">
    <location>
        <position position="178"/>
    </location>
</feature>
<feature type="domain" description="Response regulatory" evidence="8">
    <location>
        <begin position="5"/>
        <end position="123"/>
    </location>
</feature>
<dbReference type="SMART" id="SM00448">
    <property type="entry name" value="REC"/>
    <property type="match status" value="1"/>
</dbReference>
<comment type="PTM">
    <text evidence="5">Phosphorylated by CheA. Phosphorylation of the N-terminal regulatory domain activates the methylesterase activity.</text>
</comment>
<evidence type="ECO:0000259" key="9">
    <source>
        <dbReference type="PROSITE" id="PS50122"/>
    </source>
</evidence>
<evidence type="ECO:0000256" key="3">
    <source>
        <dbReference type="ARBA" id="ARBA00022801"/>
    </source>
</evidence>
<protein>
    <recommendedName>
        <fullName evidence="5">Protein-glutamate methylesterase/protein-glutamine glutaminase</fullName>
        <ecNumber evidence="5">3.1.1.61</ecNumber>
        <ecNumber evidence="5">3.5.1.44</ecNumber>
    </recommendedName>
</protein>
<feature type="active site" evidence="5 6">
    <location>
        <position position="204"/>
    </location>
</feature>
<feature type="domain" description="CheB-type methylesterase" evidence="9">
    <location>
        <begin position="166"/>
        <end position="355"/>
    </location>
</feature>
<dbReference type="GO" id="GO:0050568">
    <property type="term" value="F:protein-glutamine glutaminase activity"/>
    <property type="evidence" value="ECO:0007669"/>
    <property type="project" value="UniProtKB-UniRule"/>
</dbReference>
<keyword evidence="3 5" id="KW-0378">Hydrolase</keyword>
<dbReference type="GO" id="GO:0005737">
    <property type="term" value="C:cytoplasm"/>
    <property type="evidence" value="ECO:0007669"/>
    <property type="project" value="UniProtKB-SubCell"/>
</dbReference>
<feature type="active site" evidence="5 6">
    <location>
        <position position="300"/>
    </location>
</feature>
<comment type="function">
    <text evidence="5">Involved in chemotaxis. Part of a chemotaxis signal transduction system that modulates chemotaxis in response to various stimuli. Catalyzes the demethylation of specific methylglutamate residues introduced into the chemoreceptors (methyl-accepting chemotaxis proteins or MCP) by CheR. Also mediates the irreversible deamidation of specific glutamine residues to glutamic acid.</text>
</comment>
<dbReference type="PANTHER" id="PTHR42872">
    <property type="entry name" value="PROTEIN-GLUTAMATE METHYLESTERASE/PROTEIN-GLUTAMINE GLUTAMINASE"/>
    <property type="match status" value="1"/>
</dbReference>
<evidence type="ECO:0000256" key="6">
    <source>
        <dbReference type="PROSITE-ProRule" id="PRU00050"/>
    </source>
</evidence>
<evidence type="ECO:0000256" key="2">
    <source>
        <dbReference type="ARBA" id="ARBA00022500"/>
    </source>
</evidence>
<dbReference type="Proteomes" id="UP000593836">
    <property type="component" value="Chromosome"/>
</dbReference>
<comment type="similarity">
    <text evidence="5">Belongs to the CheB family.</text>
</comment>
<evidence type="ECO:0000256" key="1">
    <source>
        <dbReference type="ARBA" id="ARBA00022490"/>
    </source>
</evidence>
<dbReference type="CDD" id="cd17541">
    <property type="entry name" value="REC_CheB-like"/>
    <property type="match status" value="1"/>
</dbReference>
<evidence type="ECO:0000256" key="4">
    <source>
        <dbReference type="ARBA" id="ARBA00048267"/>
    </source>
</evidence>
<dbReference type="InterPro" id="IPR011006">
    <property type="entry name" value="CheY-like_superfamily"/>
</dbReference>
<dbReference type="SUPFAM" id="SSF52738">
    <property type="entry name" value="Methylesterase CheB, C-terminal domain"/>
    <property type="match status" value="1"/>
</dbReference>
<dbReference type="GO" id="GO:0000156">
    <property type="term" value="F:phosphorelay response regulator activity"/>
    <property type="evidence" value="ECO:0007669"/>
    <property type="project" value="InterPro"/>
</dbReference>
<dbReference type="EMBL" id="CP054493">
    <property type="protein sequence ID" value="QOY55306.1"/>
    <property type="molecule type" value="Genomic_DNA"/>
</dbReference>
<evidence type="ECO:0000256" key="5">
    <source>
        <dbReference type="HAMAP-Rule" id="MF_00099"/>
    </source>
</evidence>
<keyword evidence="1 5" id="KW-0963">Cytoplasm</keyword>
<dbReference type="GO" id="GO:0006935">
    <property type="term" value="P:chemotaxis"/>
    <property type="evidence" value="ECO:0007669"/>
    <property type="project" value="UniProtKB-UniRule"/>
</dbReference>
<dbReference type="PROSITE" id="PS50110">
    <property type="entry name" value="RESPONSE_REGULATORY"/>
    <property type="match status" value="1"/>
</dbReference>
<comment type="subcellular location">
    <subcellularLocation>
        <location evidence="5">Cytoplasm</location>
    </subcellularLocation>
</comment>
<dbReference type="InterPro" id="IPR000673">
    <property type="entry name" value="Sig_transdc_resp-reg_Me-estase"/>
</dbReference>
<dbReference type="PIRSF" id="PIRSF000876">
    <property type="entry name" value="RR_chemtxs_CheB"/>
    <property type="match status" value="1"/>
</dbReference>
<dbReference type="EC" id="3.5.1.44" evidence="5"/>
<dbReference type="PROSITE" id="PS50122">
    <property type="entry name" value="CHEB"/>
    <property type="match status" value="1"/>
</dbReference>
<gene>
    <name evidence="5" type="primary">cheB</name>
    <name evidence="10" type="ORF">HUE87_03450</name>
</gene>
<dbReference type="AlphaFoldDB" id="A0A7S7M1E7"/>
<dbReference type="InterPro" id="IPR008248">
    <property type="entry name" value="CheB-like"/>
</dbReference>
<dbReference type="InterPro" id="IPR035909">
    <property type="entry name" value="CheB_C"/>
</dbReference>
<dbReference type="GO" id="GO:0008984">
    <property type="term" value="F:protein-glutamate methylesterase activity"/>
    <property type="evidence" value="ECO:0007669"/>
    <property type="project" value="UniProtKB-UniRule"/>
</dbReference>
<dbReference type="NCBIfam" id="NF009206">
    <property type="entry name" value="PRK12555.1"/>
    <property type="match status" value="1"/>
</dbReference>
<proteinExistence type="inferred from homology"/>
<comment type="catalytic activity">
    <reaction evidence="5">
        <text>L-glutaminyl-[protein] + H2O = L-glutamyl-[protein] + NH4(+)</text>
        <dbReference type="Rhea" id="RHEA:16441"/>
        <dbReference type="Rhea" id="RHEA-COMP:10207"/>
        <dbReference type="Rhea" id="RHEA-COMP:10208"/>
        <dbReference type="ChEBI" id="CHEBI:15377"/>
        <dbReference type="ChEBI" id="CHEBI:28938"/>
        <dbReference type="ChEBI" id="CHEBI:29973"/>
        <dbReference type="ChEBI" id="CHEBI:30011"/>
        <dbReference type="EC" id="3.5.1.44"/>
    </reaction>
</comment>
<dbReference type="NCBIfam" id="NF001965">
    <property type="entry name" value="PRK00742.1"/>
    <property type="match status" value="1"/>
</dbReference>
<accession>A0A7S7M1E7</accession>
<keyword evidence="2 5" id="KW-0145">Chemotaxis</keyword>
<dbReference type="InterPro" id="IPR001789">
    <property type="entry name" value="Sig_transdc_resp-reg_receiver"/>
</dbReference>
<dbReference type="Pfam" id="PF00072">
    <property type="entry name" value="Response_reg"/>
    <property type="match status" value="1"/>
</dbReference>
<evidence type="ECO:0000313" key="11">
    <source>
        <dbReference type="Proteomes" id="UP000593836"/>
    </source>
</evidence>
<dbReference type="EC" id="3.1.1.61" evidence="5"/>
<dbReference type="Gene3D" id="3.40.50.2300">
    <property type="match status" value="1"/>
</dbReference>
<name>A0A7S7M1E7_9BACT</name>
<keyword evidence="11" id="KW-1185">Reference proteome</keyword>
<dbReference type="KEGG" id="smas:HUE87_03450"/>
<evidence type="ECO:0000313" key="10">
    <source>
        <dbReference type="EMBL" id="QOY55306.1"/>
    </source>
</evidence>
<dbReference type="PANTHER" id="PTHR42872:SF6">
    <property type="entry name" value="PROTEIN-GLUTAMATE METHYLESTERASE_PROTEIN-GLUTAMINE GLUTAMINASE"/>
    <property type="match status" value="1"/>
</dbReference>
<keyword evidence="5 7" id="KW-0597">Phosphoprotein</keyword>